<name>A0ABR3QMJ2_9PLEO</name>
<proteinExistence type="predicted"/>
<dbReference type="Proteomes" id="UP001521785">
    <property type="component" value="Unassembled WGS sequence"/>
</dbReference>
<keyword evidence="2" id="KW-1185">Reference proteome</keyword>
<dbReference type="EMBL" id="JAKJXO020000019">
    <property type="protein sequence ID" value="KAL1593374.1"/>
    <property type="molecule type" value="Genomic_DNA"/>
</dbReference>
<gene>
    <name evidence="1" type="ORF">SLS60_010982</name>
</gene>
<evidence type="ECO:0000313" key="2">
    <source>
        <dbReference type="Proteomes" id="UP001521785"/>
    </source>
</evidence>
<evidence type="ECO:0000313" key="1">
    <source>
        <dbReference type="EMBL" id="KAL1593374.1"/>
    </source>
</evidence>
<protein>
    <submittedName>
        <fullName evidence="1">Uncharacterized protein</fullName>
    </submittedName>
</protein>
<comment type="caution">
    <text evidence="1">The sequence shown here is derived from an EMBL/GenBank/DDBJ whole genome shotgun (WGS) entry which is preliminary data.</text>
</comment>
<accession>A0ABR3QMJ2</accession>
<reference evidence="1 2" key="1">
    <citation type="submission" date="2024-02" db="EMBL/GenBank/DDBJ databases">
        <title>De novo assembly and annotation of 12 fungi associated with fruit tree decline syndrome in Ontario, Canada.</title>
        <authorList>
            <person name="Sulman M."/>
            <person name="Ellouze W."/>
            <person name="Ilyukhin E."/>
        </authorList>
    </citation>
    <scope>NUCLEOTIDE SEQUENCE [LARGE SCALE GENOMIC DNA]</scope>
    <source>
        <strain evidence="1 2">M42-189</strain>
    </source>
</reference>
<organism evidence="1 2">
    <name type="scientific">Paraconiothyrium brasiliense</name>
    <dbReference type="NCBI Taxonomy" id="300254"/>
    <lineage>
        <taxon>Eukaryota</taxon>
        <taxon>Fungi</taxon>
        <taxon>Dikarya</taxon>
        <taxon>Ascomycota</taxon>
        <taxon>Pezizomycotina</taxon>
        <taxon>Dothideomycetes</taxon>
        <taxon>Pleosporomycetidae</taxon>
        <taxon>Pleosporales</taxon>
        <taxon>Massarineae</taxon>
        <taxon>Didymosphaeriaceae</taxon>
        <taxon>Paraconiothyrium</taxon>
    </lineage>
</organism>
<sequence>MAIDSVLLGILRAARIAQKGAKDWDYAPSDAMKAYLEYVYKHFPRVMTKNASGSIVSNSYKRNADQNMDTHYGRVWKGAWWQKDDDRKRWRLVELNKHLIEGRSKPESQVKLGDGYKKYEDAARDYKKTSKSRKYTFRDNSPLAPSRLPYDISLVKKPAGPIPQGPRKQTETSRTWKAPRILAPRGPARCSWTSVKINQPKHTPVKPRPPTSQPPPFIKEGTEEGELIELDKSPLDKSYRDIMSCLEMQLTVDITEEDWEDLFKGDV</sequence>